<dbReference type="EMBL" id="JBGMDY010000004">
    <property type="protein sequence ID" value="KAL2337166.1"/>
    <property type="molecule type" value="Genomic_DNA"/>
</dbReference>
<accession>A0ABD1MMY9</accession>
<protein>
    <submittedName>
        <fullName evidence="1">Uncharacterized protein</fullName>
    </submittedName>
</protein>
<name>A0ABD1MMY9_9FABA</name>
<dbReference type="AlphaFoldDB" id="A0ABD1MMY9"/>
<reference evidence="1 2" key="1">
    <citation type="submission" date="2024-08" db="EMBL/GenBank/DDBJ databases">
        <title>Insights into the chromosomal genome structure of Flemingia macrophylla.</title>
        <authorList>
            <person name="Ding Y."/>
            <person name="Zhao Y."/>
            <person name="Bi W."/>
            <person name="Wu M."/>
            <person name="Zhao G."/>
            <person name="Gong Y."/>
            <person name="Li W."/>
            <person name="Zhang P."/>
        </authorList>
    </citation>
    <scope>NUCLEOTIDE SEQUENCE [LARGE SCALE GENOMIC DNA]</scope>
    <source>
        <strain evidence="1">DYQJB</strain>
        <tissue evidence="1">Leaf</tissue>
    </source>
</reference>
<evidence type="ECO:0000313" key="2">
    <source>
        <dbReference type="Proteomes" id="UP001603857"/>
    </source>
</evidence>
<gene>
    <name evidence="1" type="ORF">Fmac_011612</name>
</gene>
<comment type="caution">
    <text evidence="1">The sequence shown here is derived from an EMBL/GenBank/DDBJ whole genome shotgun (WGS) entry which is preliminary data.</text>
</comment>
<sequence>MVQTNNIIWTPSGWLKLVRTDNTKCTYPGCSKLYEMQSRLARPENPNPKWPVPKDLMEDNWDRDWQSTSSGKVSDLVQRLKALCGTDGECRQ</sequence>
<keyword evidence="2" id="KW-1185">Reference proteome</keyword>
<dbReference type="Proteomes" id="UP001603857">
    <property type="component" value="Unassembled WGS sequence"/>
</dbReference>
<organism evidence="1 2">
    <name type="scientific">Flemingia macrophylla</name>
    <dbReference type="NCBI Taxonomy" id="520843"/>
    <lineage>
        <taxon>Eukaryota</taxon>
        <taxon>Viridiplantae</taxon>
        <taxon>Streptophyta</taxon>
        <taxon>Embryophyta</taxon>
        <taxon>Tracheophyta</taxon>
        <taxon>Spermatophyta</taxon>
        <taxon>Magnoliopsida</taxon>
        <taxon>eudicotyledons</taxon>
        <taxon>Gunneridae</taxon>
        <taxon>Pentapetalae</taxon>
        <taxon>rosids</taxon>
        <taxon>fabids</taxon>
        <taxon>Fabales</taxon>
        <taxon>Fabaceae</taxon>
        <taxon>Papilionoideae</taxon>
        <taxon>50 kb inversion clade</taxon>
        <taxon>NPAAA clade</taxon>
        <taxon>indigoferoid/millettioid clade</taxon>
        <taxon>Phaseoleae</taxon>
        <taxon>Flemingia</taxon>
    </lineage>
</organism>
<proteinExistence type="predicted"/>
<evidence type="ECO:0000313" key="1">
    <source>
        <dbReference type="EMBL" id="KAL2337166.1"/>
    </source>
</evidence>